<keyword evidence="6" id="KW-1185">Reference proteome</keyword>
<organism evidence="5 6">
    <name type="scientific">Jatrophihabitans telluris</name>
    <dbReference type="NCBI Taxonomy" id="2038343"/>
    <lineage>
        <taxon>Bacteria</taxon>
        <taxon>Bacillati</taxon>
        <taxon>Actinomycetota</taxon>
        <taxon>Actinomycetes</taxon>
        <taxon>Jatrophihabitantales</taxon>
        <taxon>Jatrophihabitantaceae</taxon>
        <taxon>Jatrophihabitans</taxon>
    </lineage>
</organism>
<protein>
    <submittedName>
        <fullName evidence="5">S24 family peptidase</fullName>
    </submittedName>
</protein>
<dbReference type="InterPro" id="IPR036286">
    <property type="entry name" value="LexA/Signal_pep-like_sf"/>
</dbReference>
<dbReference type="InterPro" id="IPR039418">
    <property type="entry name" value="LexA-like"/>
</dbReference>
<keyword evidence="2" id="KW-0378">Hydrolase</keyword>
<keyword evidence="1" id="KW-0645">Protease</keyword>
<dbReference type="Pfam" id="PF00717">
    <property type="entry name" value="Peptidase_S24"/>
    <property type="match status" value="1"/>
</dbReference>
<name>A0ABY4R3Y7_9ACTN</name>
<dbReference type="SUPFAM" id="SSF51306">
    <property type="entry name" value="LexA/Signal peptidase"/>
    <property type="match status" value="1"/>
</dbReference>
<evidence type="ECO:0000256" key="1">
    <source>
        <dbReference type="ARBA" id="ARBA00022670"/>
    </source>
</evidence>
<evidence type="ECO:0000313" key="6">
    <source>
        <dbReference type="Proteomes" id="UP001056336"/>
    </source>
</evidence>
<dbReference type="PROSITE" id="PS00501">
    <property type="entry name" value="SPASE_I_1"/>
    <property type="match status" value="1"/>
</dbReference>
<evidence type="ECO:0000256" key="2">
    <source>
        <dbReference type="ARBA" id="ARBA00022801"/>
    </source>
</evidence>
<dbReference type="Proteomes" id="UP001056336">
    <property type="component" value="Chromosome"/>
</dbReference>
<feature type="region of interest" description="Disordered" evidence="3">
    <location>
        <begin position="100"/>
        <end position="119"/>
    </location>
</feature>
<dbReference type="CDD" id="cd06529">
    <property type="entry name" value="S24_LexA-like"/>
    <property type="match status" value="1"/>
</dbReference>
<dbReference type="InterPro" id="IPR019756">
    <property type="entry name" value="Pept_S26A_signal_pept_1_Ser-AS"/>
</dbReference>
<reference evidence="5" key="2">
    <citation type="submission" date="2022-05" db="EMBL/GenBank/DDBJ databases">
        <authorList>
            <person name="Kim J.-S."/>
            <person name="Lee K."/>
            <person name="Suh M."/>
            <person name="Eom M."/>
            <person name="Kim J.-S."/>
            <person name="Kim D.-S."/>
            <person name="Ko S.-H."/>
            <person name="Shin Y."/>
            <person name="Lee J.-S."/>
        </authorList>
    </citation>
    <scope>NUCLEOTIDE SEQUENCE</scope>
    <source>
        <strain evidence="5">N237</strain>
    </source>
</reference>
<accession>A0ABY4R3Y7</accession>
<feature type="domain" description="Peptidase S24/S26A/S26B/S26C" evidence="4">
    <location>
        <begin position="9"/>
        <end position="73"/>
    </location>
</feature>
<gene>
    <name evidence="5" type="ORF">M6D93_07405</name>
</gene>
<evidence type="ECO:0000313" key="5">
    <source>
        <dbReference type="EMBL" id="UQX89821.1"/>
    </source>
</evidence>
<dbReference type="EMBL" id="CP097332">
    <property type="protein sequence ID" value="UQX89821.1"/>
    <property type="molecule type" value="Genomic_DNA"/>
</dbReference>
<proteinExistence type="predicted"/>
<evidence type="ECO:0000259" key="4">
    <source>
        <dbReference type="Pfam" id="PF00717"/>
    </source>
</evidence>
<evidence type="ECO:0000256" key="3">
    <source>
        <dbReference type="SAM" id="MobiDB-lite"/>
    </source>
</evidence>
<dbReference type="RefSeq" id="WP_249773716.1">
    <property type="nucleotide sequence ID" value="NZ_CP097332.1"/>
</dbReference>
<sequence length="134" mass="14642">MRFVLPYQLITVSGQSMTPTLWNGDRVLVRHGRRPQPGHVVLAEFARRPGLLVIKRVVRSQDGGWWLSSDNAAAGSASDELGVARVHAVAVCFWPGSPRRGSAGRALHGGTRRRRGAARACRWPERIGDSPQGL</sequence>
<dbReference type="InterPro" id="IPR015927">
    <property type="entry name" value="Peptidase_S24_S26A/B/C"/>
</dbReference>
<dbReference type="Gene3D" id="2.10.109.10">
    <property type="entry name" value="Umud Fragment, subunit A"/>
    <property type="match status" value="1"/>
</dbReference>
<reference evidence="5" key="1">
    <citation type="journal article" date="2018" name="Int. J. Syst. Evol. Microbiol.">
        <title>Jatrophihabitans telluris sp. nov., isolated from sediment soil of lava forest wetlands and the emended description of the genus Jatrophihabitans.</title>
        <authorList>
            <person name="Lee K.C."/>
            <person name="Suh M.K."/>
            <person name="Eom M.K."/>
            <person name="Kim K.K."/>
            <person name="Kim J.S."/>
            <person name="Kim D.S."/>
            <person name="Ko S.H."/>
            <person name="Shin Y.K."/>
            <person name="Lee J.S."/>
        </authorList>
    </citation>
    <scope>NUCLEOTIDE SEQUENCE</scope>
    <source>
        <strain evidence="5">N237</strain>
    </source>
</reference>